<dbReference type="PRINTS" id="PR00368">
    <property type="entry name" value="FADPNR"/>
</dbReference>
<proteinExistence type="predicted"/>
<dbReference type="PANTHER" id="PTHR43539:SF91">
    <property type="entry name" value="FAD-DEPENDENT URATE HYDROXYLASE"/>
    <property type="match status" value="1"/>
</dbReference>
<dbReference type="KEGG" id="pacr:FXN63_03425"/>
<dbReference type="RefSeq" id="WP_148812872.1">
    <property type="nucleotide sequence ID" value="NZ_CP043046.1"/>
</dbReference>
<dbReference type="InterPro" id="IPR036188">
    <property type="entry name" value="FAD/NAD-bd_sf"/>
</dbReference>
<dbReference type="EMBL" id="CP043046">
    <property type="protein sequence ID" value="QEI04999.1"/>
    <property type="molecule type" value="Genomic_DNA"/>
</dbReference>
<reference evidence="3 4" key="1">
    <citation type="submission" date="2019-08" db="EMBL/GenBank/DDBJ databases">
        <title>Amphibian skin-associated Pigmentiphaga: genome sequence and occurrence across geography and hosts.</title>
        <authorList>
            <person name="Bletz M.C."/>
            <person name="Bunk B."/>
            <person name="Sproeer C."/>
            <person name="Biwer P."/>
            <person name="Reiter S."/>
            <person name="Rabemananjara F.C.E."/>
            <person name="Schulz S."/>
            <person name="Overmann J."/>
            <person name="Vences M."/>
        </authorList>
    </citation>
    <scope>NUCLEOTIDE SEQUENCE [LARGE SCALE GENOMIC DNA]</scope>
    <source>
        <strain evidence="3 4">Mada1488</strain>
    </source>
</reference>
<protein>
    <submittedName>
        <fullName evidence="3">NAD(P)/FAD-dependent oxidoreductase</fullName>
    </submittedName>
</protein>
<organism evidence="3 4">
    <name type="scientific">Pigmentiphaga aceris</name>
    <dbReference type="NCBI Taxonomy" id="1940612"/>
    <lineage>
        <taxon>Bacteria</taxon>
        <taxon>Pseudomonadati</taxon>
        <taxon>Pseudomonadota</taxon>
        <taxon>Betaproteobacteria</taxon>
        <taxon>Burkholderiales</taxon>
        <taxon>Alcaligenaceae</taxon>
        <taxon>Pigmentiphaga</taxon>
    </lineage>
</organism>
<keyword evidence="4" id="KW-1185">Reference proteome</keyword>
<accession>A0A5C0AS28</accession>
<dbReference type="GO" id="GO:0050660">
    <property type="term" value="F:flavin adenine dinucleotide binding"/>
    <property type="evidence" value="ECO:0007669"/>
    <property type="project" value="TreeGrafter"/>
</dbReference>
<feature type="compositionally biased region" description="Polar residues" evidence="2">
    <location>
        <begin position="1"/>
        <end position="20"/>
    </location>
</feature>
<dbReference type="OrthoDB" id="8671611at2"/>
<keyword evidence="1" id="KW-0560">Oxidoreductase</keyword>
<dbReference type="GO" id="GO:0004497">
    <property type="term" value="F:monooxygenase activity"/>
    <property type="evidence" value="ECO:0007669"/>
    <property type="project" value="TreeGrafter"/>
</dbReference>
<evidence type="ECO:0000256" key="1">
    <source>
        <dbReference type="ARBA" id="ARBA00023002"/>
    </source>
</evidence>
<gene>
    <name evidence="3" type="ORF">FXN63_03425</name>
</gene>
<dbReference type="Gene3D" id="3.50.50.60">
    <property type="entry name" value="FAD/NAD(P)-binding domain"/>
    <property type="match status" value="1"/>
</dbReference>
<feature type="region of interest" description="Disordered" evidence="2">
    <location>
        <begin position="1"/>
        <end position="31"/>
    </location>
</feature>
<dbReference type="Pfam" id="PF13738">
    <property type="entry name" value="Pyr_redox_3"/>
    <property type="match status" value="1"/>
</dbReference>
<dbReference type="AlphaFoldDB" id="A0A5C0AS28"/>
<dbReference type="PANTHER" id="PTHR43539">
    <property type="entry name" value="FLAVIN-BINDING MONOOXYGENASE-LIKE PROTEIN (AFU_ORTHOLOGUE AFUA_4G09220)"/>
    <property type="match status" value="1"/>
</dbReference>
<dbReference type="PRINTS" id="PR00411">
    <property type="entry name" value="PNDRDTASEI"/>
</dbReference>
<evidence type="ECO:0000313" key="3">
    <source>
        <dbReference type="EMBL" id="QEI04999.1"/>
    </source>
</evidence>
<evidence type="ECO:0000313" key="4">
    <source>
        <dbReference type="Proteomes" id="UP000325161"/>
    </source>
</evidence>
<dbReference type="InterPro" id="IPR050982">
    <property type="entry name" value="Auxin_biosynth/cation_transpt"/>
</dbReference>
<name>A0A5C0AS28_9BURK</name>
<dbReference type="Proteomes" id="UP000325161">
    <property type="component" value="Chromosome"/>
</dbReference>
<evidence type="ECO:0000256" key="2">
    <source>
        <dbReference type="SAM" id="MobiDB-lite"/>
    </source>
</evidence>
<sequence>MSASTASPLVVSQETSTQDVSAKLPTPATPPAGLAALETRVRQDLSWLELPAKSWTVQRTHEGQPVLDVAIIGGGMAGSAAVAALKHVGVKAVVFDRSPAGFEGPWATTARMETLRSPKQLTGPALGLPALTFRAWFEAQFGVEAWDALDKIPRLQWMDYLRWFRHVLQLDVRNQHKVTAVKPRADKLVQLELDTPNGAITVFARRVVLATGRDGLGAGWAPDYALALPRDRWAHSSDVLDYNTLAGKRVGVIGAGSSAMDSAATALESGAARVDLLVRRTDLPRINKGKGAGSPGMTFGYPMLSDEWRWRIRHYINVQQVPPPRGSTQRVSRNPNAHFQLGYAARNAYVENDEIVVETSQGKFAFDFLVFATGFRTNWERRPEFAALAPHIRLWGDRFTPDASEVDQELAESPDLGPVFEFLPRDPEACPGLSRVHCFCWPAAGTHGAVSGDIPAVSDGAKKLAQGLAGLLFGEDIDTHFARMEAWDDPELLGDEWVPSAVPPPAVKGSA</sequence>
<dbReference type="SUPFAM" id="SSF51905">
    <property type="entry name" value="FAD/NAD(P)-binding domain"/>
    <property type="match status" value="1"/>
</dbReference>